<reference evidence="1 2" key="1">
    <citation type="submission" date="2017-09" db="EMBL/GenBank/DDBJ databases">
        <title>Genomics of the genus Arcobacter.</title>
        <authorList>
            <person name="Perez-Cataluna A."/>
            <person name="Figueras M.J."/>
            <person name="Salas-Masso N."/>
        </authorList>
    </citation>
    <scope>NUCLEOTIDE SEQUENCE [LARGE SCALE GENOMIC DNA]</scope>
    <source>
        <strain evidence="1 2">CECT 7386</strain>
    </source>
</reference>
<dbReference type="GO" id="GO:0046718">
    <property type="term" value="P:symbiont entry into host cell"/>
    <property type="evidence" value="ECO:0007669"/>
    <property type="project" value="InterPro"/>
</dbReference>
<proteinExistence type="predicted"/>
<evidence type="ECO:0008006" key="3">
    <source>
        <dbReference type="Google" id="ProtNLM"/>
    </source>
</evidence>
<dbReference type="GO" id="GO:0019062">
    <property type="term" value="P:virion attachment to host cell"/>
    <property type="evidence" value="ECO:0007669"/>
    <property type="project" value="InterPro"/>
</dbReference>
<accession>A0AAX2AGZ6</accession>
<dbReference type="RefSeq" id="WP_114841133.1">
    <property type="nucleotide sequence ID" value="NZ_CP031219.1"/>
</dbReference>
<evidence type="ECO:0000313" key="1">
    <source>
        <dbReference type="EMBL" id="RXK15303.1"/>
    </source>
</evidence>
<dbReference type="InterPro" id="IPR005068">
    <property type="entry name" value="Phage_lambda_Stf-r2"/>
</dbReference>
<sequence length="194" mass="21198">MDIVKTDLENLIESFTNILKTNDTSLDQLQEIIDFIKKNREDLENLSIENIIGLQDTLNSKVDNTKVLTPVPENALFTDTNTWRPISDSVSSVDSTVSASSKAVKIAYDKAMEAIRKAATVPSSIGGVGTYAFLAYYGSKTFSPGSTWVGSKLRYAGVSEYGSVKLENQSLSGTWRCMGYSTSNTPATLFLRIA</sequence>
<dbReference type="Pfam" id="PF03406">
    <property type="entry name" value="Phage_fiber_2"/>
    <property type="match status" value="1"/>
</dbReference>
<organism evidence="1 2">
    <name type="scientific">Malaciobacter mytili LMG 24559</name>
    <dbReference type="NCBI Taxonomy" id="1032238"/>
    <lineage>
        <taxon>Bacteria</taxon>
        <taxon>Pseudomonadati</taxon>
        <taxon>Campylobacterota</taxon>
        <taxon>Epsilonproteobacteria</taxon>
        <taxon>Campylobacterales</taxon>
        <taxon>Arcobacteraceae</taxon>
        <taxon>Malaciobacter</taxon>
    </lineage>
</organism>
<dbReference type="AlphaFoldDB" id="A0AAX2AGZ6"/>
<evidence type="ECO:0000313" key="2">
    <source>
        <dbReference type="Proteomes" id="UP000290092"/>
    </source>
</evidence>
<dbReference type="KEGG" id="amyt:AMYT_0661"/>
<keyword evidence="2" id="KW-1185">Reference proteome</keyword>
<protein>
    <recommendedName>
        <fullName evidence="3">Tail fiber protein</fullName>
    </recommendedName>
</protein>
<dbReference type="EMBL" id="NXID01000031">
    <property type="protein sequence ID" value="RXK15303.1"/>
    <property type="molecule type" value="Genomic_DNA"/>
</dbReference>
<gene>
    <name evidence="1" type="ORF">CP985_09075</name>
</gene>
<name>A0AAX2AGZ6_9BACT</name>
<dbReference type="Proteomes" id="UP000290092">
    <property type="component" value="Unassembled WGS sequence"/>
</dbReference>
<comment type="caution">
    <text evidence="1">The sequence shown here is derived from an EMBL/GenBank/DDBJ whole genome shotgun (WGS) entry which is preliminary data.</text>
</comment>